<evidence type="ECO:0000256" key="7">
    <source>
        <dbReference type="ARBA" id="ARBA00023065"/>
    </source>
</evidence>
<keyword evidence="6 11" id="KW-0732">Signal</keyword>
<evidence type="ECO:0000313" key="14">
    <source>
        <dbReference type="Proteomes" id="UP000494119"/>
    </source>
</evidence>
<name>A0A6J5FWK3_9BURK</name>
<dbReference type="Proteomes" id="UP000494119">
    <property type="component" value="Unassembled WGS sequence"/>
</dbReference>
<evidence type="ECO:0000256" key="1">
    <source>
        <dbReference type="ARBA" id="ARBA00004571"/>
    </source>
</evidence>
<feature type="signal peptide" evidence="11">
    <location>
        <begin position="1"/>
        <end position="24"/>
    </location>
</feature>
<evidence type="ECO:0000256" key="11">
    <source>
        <dbReference type="SAM" id="SignalP"/>
    </source>
</evidence>
<feature type="chain" id="PRO_5026838781" evidence="11">
    <location>
        <begin position="25"/>
        <end position="357"/>
    </location>
</feature>
<evidence type="ECO:0000256" key="4">
    <source>
        <dbReference type="ARBA" id="ARBA00022452"/>
    </source>
</evidence>
<accession>A0A6J5FWK3</accession>
<evidence type="ECO:0000256" key="6">
    <source>
        <dbReference type="ARBA" id="ARBA00022729"/>
    </source>
</evidence>
<evidence type="ECO:0000256" key="8">
    <source>
        <dbReference type="ARBA" id="ARBA00023114"/>
    </source>
</evidence>
<dbReference type="PRINTS" id="PR00182">
    <property type="entry name" value="ECOLNEIPORIN"/>
</dbReference>
<dbReference type="GO" id="GO:0009279">
    <property type="term" value="C:cell outer membrane"/>
    <property type="evidence" value="ECO:0007669"/>
    <property type="project" value="UniProtKB-SubCell"/>
</dbReference>
<keyword evidence="7" id="KW-0406">Ion transport</keyword>
<dbReference type="PRINTS" id="PR00184">
    <property type="entry name" value="NEISSPPORIN"/>
</dbReference>
<keyword evidence="5" id="KW-0812">Transmembrane</keyword>
<dbReference type="EMBL" id="CADIKL010000011">
    <property type="protein sequence ID" value="CAB3788512.1"/>
    <property type="molecule type" value="Genomic_DNA"/>
</dbReference>
<dbReference type="PANTHER" id="PTHR34501:SF9">
    <property type="entry name" value="MAJOR OUTER MEMBRANE PROTEIN P.IA"/>
    <property type="match status" value="1"/>
</dbReference>
<dbReference type="GO" id="GO:0015288">
    <property type="term" value="F:porin activity"/>
    <property type="evidence" value="ECO:0007669"/>
    <property type="project" value="UniProtKB-KW"/>
</dbReference>
<dbReference type="Pfam" id="PF13609">
    <property type="entry name" value="Porin_4"/>
    <property type="match status" value="1"/>
</dbReference>
<organism evidence="13 14">
    <name type="scientific">Paraburkholderia caffeinitolerans</name>
    <dbReference type="NCBI Taxonomy" id="1723730"/>
    <lineage>
        <taxon>Bacteria</taxon>
        <taxon>Pseudomonadati</taxon>
        <taxon>Pseudomonadota</taxon>
        <taxon>Betaproteobacteria</taxon>
        <taxon>Burkholderiales</taxon>
        <taxon>Burkholderiaceae</taxon>
        <taxon>Paraburkholderia</taxon>
    </lineage>
</organism>
<dbReference type="InterPro" id="IPR002299">
    <property type="entry name" value="Porin_Neis"/>
</dbReference>
<dbReference type="InterPro" id="IPR033900">
    <property type="entry name" value="Gram_neg_porin_domain"/>
</dbReference>
<dbReference type="GO" id="GO:0046930">
    <property type="term" value="C:pore complex"/>
    <property type="evidence" value="ECO:0007669"/>
    <property type="project" value="UniProtKB-KW"/>
</dbReference>
<dbReference type="InterPro" id="IPR023614">
    <property type="entry name" value="Porin_dom_sf"/>
</dbReference>
<evidence type="ECO:0000256" key="10">
    <source>
        <dbReference type="ARBA" id="ARBA00023237"/>
    </source>
</evidence>
<proteinExistence type="predicted"/>
<reference evidence="13 14" key="1">
    <citation type="submission" date="2020-04" db="EMBL/GenBank/DDBJ databases">
        <authorList>
            <person name="De Canck E."/>
        </authorList>
    </citation>
    <scope>NUCLEOTIDE SEQUENCE [LARGE SCALE GENOMIC DNA]</scope>
    <source>
        <strain evidence="13 14">LMG 28688</strain>
    </source>
</reference>
<gene>
    <name evidence="13" type="ORF">LMG28688_02703</name>
</gene>
<evidence type="ECO:0000256" key="3">
    <source>
        <dbReference type="ARBA" id="ARBA00022448"/>
    </source>
</evidence>
<keyword evidence="4" id="KW-1134">Transmembrane beta strand</keyword>
<comment type="subunit">
    <text evidence="2">Homotrimer.</text>
</comment>
<dbReference type="PANTHER" id="PTHR34501">
    <property type="entry name" value="PROTEIN YDDL-RELATED"/>
    <property type="match status" value="1"/>
</dbReference>
<evidence type="ECO:0000313" key="13">
    <source>
        <dbReference type="EMBL" id="CAB3788512.1"/>
    </source>
</evidence>
<evidence type="ECO:0000256" key="9">
    <source>
        <dbReference type="ARBA" id="ARBA00023136"/>
    </source>
</evidence>
<dbReference type="GO" id="GO:0034220">
    <property type="term" value="P:monoatomic ion transmembrane transport"/>
    <property type="evidence" value="ECO:0007669"/>
    <property type="project" value="InterPro"/>
</dbReference>
<keyword evidence="8" id="KW-0626">Porin</keyword>
<keyword evidence="3" id="KW-0813">Transport</keyword>
<dbReference type="InterPro" id="IPR001702">
    <property type="entry name" value="Porin_Gram-ve"/>
</dbReference>
<sequence>MEAARTAGWLVVAAAATVSGMAQAQGSVTLYGVVDAGFQYVSRTANAQGQNAGRTFAMTDGGAGPSVFGLRGAEDLGGGLKAIFGLESGISLANGGFNNSNGNFFGRQAWVGLTGPFGSVKAGEQFSPFFLTLFDSDPRGFSSFGSGIVPYGDNVFLTGAVNARAVSYSSPKIAGFEGSVLFAPGGVAGDFQAGRQWGASLKYDNGTVMVNAAVYDGNPDGQPTPVPTGVAFWGRTLGFAYRFQSLTVKASFVNYKVAGAFNSNVYGGGVDYTGFAQFDLNGGVWYTSDRNDTSNHSLMGAAGVNYLLSKRTTLYGQFAVVNNHGAMNTGFSVSMPQILTGVSGTTFGANLGIRHVF</sequence>
<feature type="domain" description="Porin" evidence="12">
    <location>
        <begin position="12"/>
        <end position="325"/>
    </location>
</feature>
<comment type="subcellular location">
    <subcellularLocation>
        <location evidence="1">Cell outer membrane</location>
        <topology evidence="1">Multi-pass membrane protein</topology>
    </subcellularLocation>
</comment>
<evidence type="ECO:0000256" key="2">
    <source>
        <dbReference type="ARBA" id="ARBA00011233"/>
    </source>
</evidence>
<keyword evidence="14" id="KW-1185">Reference proteome</keyword>
<protein>
    <submittedName>
        <fullName evidence="13">Outer membrane porin protein 32</fullName>
    </submittedName>
</protein>
<evidence type="ECO:0000259" key="12">
    <source>
        <dbReference type="Pfam" id="PF13609"/>
    </source>
</evidence>
<dbReference type="Gene3D" id="2.40.160.10">
    <property type="entry name" value="Porin"/>
    <property type="match status" value="1"/>
</dbReference>
<dbReference type="AlphaFoldDB" id="A0A6J5FWK3"/>
<keyword evidence="9" id="KW-0472">Membrane</keyword>
<dbReference type="SUPFAM" id="SSF56935">
    <property type="entry name" value="Porins"/>
    <property type="match status" value="1"/>
</dbReference>
<dbReference type="RefSeq" id="WP_227875494.1">
    <property type="nucleotide sequence ID" value="NZ_CADIKL010000011.1"/>
</dbReference>
<keyword evidence="10" id="KW-0998">Cell outer membrane</keyword>
<dbReference type="CDD" id="cd00342">
    <property type="entry name" value="gram_neg_porins"/>
    <property type="match status" value="1"/>
</dbReference>
<evidence type="ECO:0000256" key="5">
    <source>
        <dbReference type="ARBA" id="ARBA00022692"/>
    </source>
</evidence>
<dbReference type="InterPro" id="IPR050298">
    <property type="entry name" value="Gram-neg_bact_OMP"/>
</dbReference>